<keyword evidence="3" id="KW-0804">Transcription</keyword>
<sequence>MRHHIYMKYFSIIHRFSIIFHIRKLKAFHLSGHQMGYISCICNHPGTSQEQMASYLGLNKGAVAKGIRPLLKEGYIRRVQNEKDRRAYRLYPTEKSRELYAAAEAASEEFFQILTKGMSAEESEIFQSLLSRACDNVVEAAGEDRRKLTHPGHGAGECGCSHPADVQEFVDSMTQKGEI</sequence>
<evidence type="ECO:0000256" key="2">
    <source>
        <dbReference type="ARBA" id="ARBA00023125"/>
    </source>
</evidence>
<accession>A0A923SQZ0</accession>
<keyword evidence="6" id="KW-1185">Reference proteome</keyword>
<dbReference type="PANTHER" id="PTHR42756">
    <property type="entry name" value="TRANSCRIPTIONAL REGULATOR, MARR"/>
    <property type="match status" value="1"/>
</dbReference>
<keyword evidence="1" id="KW-0805">Transcription regulation</keyword>
<reference evidence="5" key="1">
    <citation type="submission" date="2020-08" db="EMBL/GenBank/DDBJ databases">
        <title>Genome public.</title>
        <authorList>
            <person name="Liu C."/>
            <person name="Sun Q."/>
        </authorList>
    </citation>
    <scope>NUCLEOTIDE SEQUENCE</scope>
    <source>
        <strain evidence="5">BX12</strain>
    </source>
</reference>
<name>A0A923SQZ0_9FIRM</name>
<evidence type="ECO:0000256" key="3">
    <source>
        <dbReference type="ARBA" id="ARBA00023163"/>
    </source>
</evidence>
<dbReference type="PRINTS" id="PR00598">
    <property type="entry name" value="HTHMARR"/>
</dbReference>
<evidence type="ECO:0000313" key="6">
    <source>
        <dbReference type="Proteomes" id="UP000602647"/>
    </source>
</evidence>
<dbReference type="Gene3D" id="1.10.10.10">
    <property type="entry name" value="Winged helix-like DNA-binding domain superfamily/Winged helix DNA-binding domain"/>
    <property type="match status" value="1"/>
</dbReference>
<dbReference type="InterPro" id="IPR023187">
    <property type="entry name" value="Tscrpt_reg_MarR-type_CS"/>
</dbReference>
<dbReference type="Pfam" id="PF01047">
    <property type="entry name" value="MarR"/>
    <property type="match status" value="1"/>
</dbReference>
<evidence type="ECO:0000313" key="5">
    <source>
        <dbReference type="EMBL" id="MBC6680142.1"/>
    </source>
</evidence>
<gene>
    <name evidence="5" type="ORF">H9L42_09880</name>
</gene>
<comment type="caution">
    <text evidence="5">The sequence shown here is derived from an EMBL/GenBank/DDBJ whole genome shotgun (WGS) entry which is preliminary data.</text>
</comment>
<dbReference type="EMBL" id="JACRYT010000010">
    <property type="protein sequence ID" value="MBC6680142.1"/>
    <property type="molecule type" value="Genomic_DNA"/>
</dbReference>
<organism evidence="5 6">
    <name type="scientific">Zhenpiania hominis</name>
    <dbReference type="NCBI Taxonomy" id="2763644"/>
    <lineage>
        <taxon>Bacteria</taxon>
        <taxon>Bacillati</taxon>
        <taxon>Bacillota</taxon>
        <taxon>Clostridia</taxon>
        <taxon>Peptostreptococcales</taxon>
        <taxon>Anaerovoracaceae</taxon>
        <taxon>Zhenpiania</taxon>
    </lineage>
</organism>
<dbReference type="SUPFAM" id="SSF46785">
    <property type="entry name" value="Winged helix' DNA-binding domain"/>
    <property type="match status" value="1"/>
</dbReference>
<dbReference type="InterPro" id="IPR036388">
    <property type="entry name" value="WH-like_DNA-bd_sf"/>
</dbReference>
<dbReference type="SMART" id="SM00347">
    <property type="entry name" value="HTH_MARR"/>
    <property type="match status" value="1"/>
</dbReference>
<evidence type="ECO:0000256" key="1">
    <source>
        <dbReference type="ARBA" id="ARBA00023015"/>
    </source>
</evidence>
<dbReference type="RefSeq" id="WP_187303245.1">
    <property type="nucleotide sequence ID" value="NZ_JACRYT010000010.1"/>
</dbReference>
<protein>
    <submittedName>
        <fullName evidence="5">MarR family transcriptional regulator</fullName>
    </submittedName>
</protein>
<keyword evidence="2" id="KW-0238">DNA-binding</keyword>
<dbReference type="PANTHER" id="PTHR42756:SF1">
    <property type="entry name" value="TRANSCRIPTIONAL REPRESSOR OF EMRAB OPERON"/>
    <property type="match status" value="1"/>
</dbReference>
<dbReference type="PROSITE" id="PS50995">
    <property type="entry name" value="HTH_MARR_2"/>
    <property type="match status" value="1"/>
</dbReference>
<evidence type="ECO:0000259" key="4">
    <source>
        <dbReference type="PROSITE" id="PS50995"/>
    </source>
</evidence>
<dbReference type="InterPro" id="IPR000835">
    <property type="entry name" value="HTH_MarR-typ"/>
</dbReference>
<dbReference type="AlphaFoldDB" id="A0A923SQZ0"/>
<dbReference type="Proteomes" id="UP000602647">
    <property type="component" value="Unassembled WGS sequence"/>
</dbReference>
<dbReference type="InterPro" id="IPR036390">
    <property type="entry name" value="WH_DNA-bd_sf"/>
</dbReference>
<proteinExistence type="predicted"/>
<dbReference type="PROSITE" id="PS01117">
    <property type="entry name" value="HTH_MARR_1"/>
    <property type="match status" value="1"/>
</dbReference>
<dbReference type="GO" id="GO:0003677">
    <property type="term" value="F:DNA binding"/>
    <property type="evidence" value="ECO:0007669"/>
    <property type="project" value="UniProtKB-KW"/>
</dbReference>
<feature type="domain" description="HTH marR-type" evidence="4">
    <location>
        <begin position="1"/>
        <end position="135"/>
    </location>
</feature>
<dbReference type="GO" id="GO:0003700">
    <property type="term" value="F:DNA-binding transcription factor activity"/>
    <property type="evidence" value="ECO:0007669"/>
    <property type="project" value="InterPro"/>
</dbReference>